<keyword evidence="4 7" id="KW-0812">Transmembrane</keyword>
<keyword evidence="2" id="KW-0813">Transport</keyword>
<dbReference type="GO" id="GO:0005886">
    <property type="term" value="C:plasma membrane"/>
    <property type="evidence" value="ECO:0007669"/>
    <property type="project" value="UniProtKB-SubCell"/>
</dbReference>
<keyword evidence="5 7" id="KW-1133">Transmembrane helix</keyword>
<evidence type="ECO:0000256" key="1">
    <source>
        <dbReference type="ARBA" id="ARBA00004651"/>
    </source>
</evidence>
<dbReference type="AlphaFoldDB" id="A0A0K2ZUU8"/>
<protein>
    <submittedName>
        <fullName evidence="10">Uncharacterized protein</fullName>
    </submittedName>
</protein>
<gene>
    <name evidence="10" type="ORF">XTPLMG728_1735</name>
</gene>
<feature type="domain" description="MacB-like periplasmic core" evidence="9">
    <location>
        <begin position="23"/>
        <end position="221"/>
    </location>
</feature>
<accession>A0A0K2ZUU8</accession>
<evidence type="ECO:0000256" key="5">
    <source>
        <dbReference type="ARBA" id="ARBA00022989"/>
    </source>
</evidence>
<evidence type="ECO:0000256" key="3">
    <source>
        <dbReference type="ARBA" id="ARBA00022475"/>
    </source>
</evidence>
<feature type="domain" description="ABC3 transporter permease C-terminal" evidence="8">
    <location>
        <begin position="260"/>
        <end position="372"/>
    </location>
</feature>
<organism evidence="10 11">
    <name type="scientific">Xanthomonas graminis pv. poae</name>
    <dbReference type="NCBI Taxonomy" id="227946"/>
    <lineage>
        <taxon>Bacteria</taxon>
        <taxon>Pseudomonadati</taxon>
        <taxon>Pseudomonadota</taxon>
        <taxon>Gammaproteobacteria</taxon>
        <taxon>Lysobacterales</taxon>
        <taxon>Lysobacteraceae</taxon>
        <taxon>Xanthomonas</taxon>
        <taxon>Xanthomonas translucens group</taxon>
        <taxon>Xanthomonas graminis</taxon>
    </lineage>
</organism>
<evidence type="ECO:0000259" key="8">
    <source>
        <dbReference type="Pfam" id="PF02687"/>
    </source>
</evidence>
<feature type="transmembrane region" description="Helical" evidence="7">
    <location>
        <begin position="309"/>
        <end position="332"/>
    </location>
</feature>
<dbReference type="EMBL" id="CXOK01000043">
    <property type="protein sequence ID" value="CTP87934.1"/>
    <property type="molecule type" value="Genomic_DNA"/>
</dbReference>
<keyword evidence="6 7" id="KW-0472">Membrane</keyword>
<evidence type="ECO:0000259" key="9">
    <source>
        <dbReference type="Pfam" id="PF12704"/>
    </source>
</evidence>
<dbReference type="InterPro" id="IPR051125">
    <property type="entry name" value="ABC-4/HrtB_transporter"/>
</dbReference>
<keyword evidence="3" id="KW-1003">Cell membrane</keyword>
<dbReference type="Pfam" id="PF02687">
    <property type="entry name" value="FtsX"/>
    <property type="match status" value="1"/>
</dbReference>
<feature type="transmembrane region" description="Helical" evidence="7">
    <location>
        <begin position="245"/>
        <end position="271"/>
    </location>
</feature>
<evidence type="ECO:0000313" key="10">
    <source>
        <dbReference type="EMBL" id="CTP87934.1"/>
    </source>
</evidence>
<reference evidence="10 11" key="1">
    <citation type="submission" date="2015-07" db="EMBL/GenBank/DDBJ databases">
        <authorList>
            <person name="Noorani M."/>
        </authorList>
    </citation>
    <scope>NUCLEOTIDE SEQUENCE [LARGE SCALE GENOMIC DNA]</scope>
    <source>
        <strain evidence="10">LMG728</strain>
    </source>
</reference>
<comment type="subcellular location">
    <subcellularLocation>
        <location evidence="1">Cell membrane</location>
        <topology evidence="1">Multi-pass membrane protein</topology>
    </subcellularLocation>
</comment>
<name>A0A0K2ZUU8_9XANT</name>
<dbReference type="Proteomes" id="UP000041247">
    <property type="component" value="Unassembled WGS sequence"/>
</dbReference>
<dbReference type="PANTHER" id="PTHR43738:SF1">
    <property type="entry name" value="HEMIN TRANSPORT SYSTEM PERMEASE PROTEIN HRTB-RELATED"/>
    <property type="match status" value="1"/>
</dbReference>
<dbReference type="InterPro" id="IPR025857">
    <property type="entry name" value="MacB_PCD"/>
</dbReference>
<dbReference type="RefSeq" id="WP_053840790.1">
    <property type="nucleotide sequence ID" value="NZ_CP076250.1"/>
</dbReference>
<proteinExistence type="predicted"/>
<evidence type="ECO:0000256" key="6">
    <source>
        <dbReference type="ARBA" id="ARBA00023136"/>
    </source>
</evidence>
<evidence type="ECO:0000256" key="7">
    <source>
        <dbReference type="SAM" id="Phobius"/>
    </source>
</evidence>
<feature type="transmembrane region" description="Helical" evidence="7">
    <location>
        <begin position="16"/>
        <end position="41"/>
    </location>
</feature>
<sequence length="377" mass="39746">MVALARQTLRHEWRRFLPVVVSVGFASLLLLLQTALVLGIFGSASVYVSGSDADLWLGYPGTQSVDQGRPIDPDAATALYLDPRVLQVEPFLWFDGDWRGPDDTGAVSIYISGIDTRSDGLMFARLLSPALRAALREPDTVVVDRAELDKLGVGIGRSARINGRRVRVIGVGRGLRALGGVNVLASLETARALNTDAVHPDWPTYMVARLRPGSDAAAVARGLVGSAAPARIEAWSAAEFARRSILFWMFDTGAGSGVLFLGGIVLLVGVAITSQTLLATVLGAAREYATLNALGVSMRALRWVVLEQAAWVGALGLLGASALGAALVALARAHDVPVAFDGNGWAACVVAVMLLTLLSALAALRGLRRADPALLLR</sequence>
<evidence type="ECO:0000256" key="2">
    <source>
        <dbReference type="ARBA" id="ARBA00022448"/>
    </source>
</evidence>
<evidence type="ECO:0000256" key="4">
    <source>
        <dbReference type="ARBA" id="ARBA00022692"/>
    </source>
</evidence>
<dbReference type="InterPro" id="IPR003838">
    <property type="entry name" value="ABC3_permease_C"/>
</dbReference>
<dbReference type="PANTHER" id="PTHR43738">
    <property type="entry name" value="ABC TRANSPORTER, MEMBRANE PROTEIN"/>
    <property type="match status" value="1"/>
</dbReference>
<feature type="transmembrane region" description="Helical" evidence="7">
    <location>
        <begin position="344"/>
        <end position="367"/>
    </location>
</feature>
<dbReference type="Pfam" id="PF12704">
    <property type="entry name" value="MacB_PCD"/>
    <property type="match status" value="1"/>
</dbReference>
<evidence type="ECO:0000313" key="11">
    <source>
        <dbReference type="Proteomes" id="UP000041247"/>
    </source>
</evidence>